<dbReference type="CDD" id="cd00519">
    <property type="entry name" value="Lipase_3"/>
    <property type="match status" value="1"/>
</dbReference>
<dbReference type="InterPro" id="IPR002921">
    <property type="entry name" value="Fungal_lipase-type"/>
</dbReference>
<proteinExistence type="inferred from homology"/>
<comment type="function">
    <text evidence="5">Acylhydrolase that catalyzes the hydrolysis of phospholipids at the sn-1 position.</text>
</comment>
<evidence type="ECO:0000256" key="4">
    <source>
        <dbReference type="ARBA" id="ARBA00023098"/>
    </source>
</evidence>
<keyword evidence="4 5" id="KW-0443">Lipid metabolism</keyword>
<sequence>MGSIAQRWKVLSGENNWEGLLDPLDIDLRHYIIHYGDRIQAVVDSFIEDKGSNNIGLSRYIKRHLFPKVGLVIGNPFDYIVNKYLYASTKNVRPPLDPDLPKTLAGYSNWIGYVAVSSDAGTMALGRRDILISLRGTMKQEEWYIDLLSGLVSASDILGMENDPKLHNGWYTYYTTADPESTFNTASLRDQVLGAVRELVDEYKDKEVSITVIGHSMGGAFSSMIATDIVYNGYNKTIDHPNKAYQVTAFMFAGPAVGDEGYKSVFSRLENLHALQVRNLNDIVPNILTPLLGYVHVGQKLVFDSLESPYLKQNPIETLHDLQVYLHGIAGTQGLDGGFRLEVKRDIALVNKRIDGLKDEYHVTPQWWCVNNKGMVQLDDGYWVMILDREIDDDKAACTS</sequence>
<dbReference type="Proteomes" id="UP000796880">
    <property type="component" value="Unassembled WGS sequence"/>
</dbReference>
<accession>A0A8K0MJK3</accession>
<dbReference type="GO" id="GO:0005737">
    <property type="term" value="C:cytoplasm"/>
    <property type="evidence" value="ECO:0007669"/>
    <property type="project" value="UniProtKB-ARBA"/>
</dbReference>
<keyword evidence="8" id="KW-1185">Reference proteome</keyword>
<dbReference type="Gene3D" id="3.40.50.1820">
    <property type="entry name" value="alpha/beta hydrolase"/>
    <property type="match status" value="1"/>
</dbReference>
<reference evidence="7" key="1">
    <citation type="submission" date="2020-03" db="EMBL/GenBank/DDBJ databases">
        <title>A high-quality chromosome-level genome assembly of a woody plant with both climbing and erect habits, Rhamnella rubrinervis.</title>
        <authorList>
            <person name="Lu Z."/>
            <person name="Yang Y."/>
            <person name="Zhu X."/>
            <person name="Sun Y."/>
        </authorList>
    </citation>
    <scope>NUCLEOTIDE SEQUENCE</scope>
    <source>
        <strain evidence="7">BYM</strain>
        <tissue evidence="7">Leaf</tissue>
    </source>
</reference>
<protein>
    <recommendedName>
        <fullName evidence="5">Phospholipase A1</fullName>
        <ecNumber evidence="5">3.1.1.-</ecNumber>
    </recommendedName>
</protein>
<evidence type="ECO:0000256" key="5">
    <source>
        <dbReference type="RuleBase" id="RU367093"/>
    </source>
</evidence>
<dbReference type="AlphaFoldDB" id="A0A8K0MJK3"/>
<evidence type="ECO:0000256" key="1">
    <source>
        <dbReference type="ARBA" id="ARBA00010701"/>
    </source>
</evidence>
<comment type="caution">
    <text evidence="7">The sequence shown here is derived from an EMBL/GenBank/DDBJ whole genome shotgun (WGS) entry which is preliminary data.</text>
</comment>
<feature type="domain" description="Fungal lipase-type" evidence="6">
    <location>
        <begin position="132"/>
        <end position="288"/>
    </location>
</feature>
<keyword evidence="3 5" id="KW-0442">Lipid degradation</keyword>
<dbReference type="FunFam" id="3.40.50.1820:FF:000065">
    <property type="entry name" value="Phospholipase A1-II 3"/>
    <property type="match status" value="1"/>
</dbReference>
<organism evidence="7 8">
    <name type="scientific">Rhamnella rubrinervis</name>
    <dbReference type="NCBI Taxonomy" id="2594499"/>
    <lineage>
        <taxon>Eukaryota</taxon>
        <taxon>Viridiplantae</taxon>
        <taxon>Streptophyta</taxon>
        <taxon>Embryophyta</taxon>
        <taxon>Tracheophyta</taxon>
        <taxon>Spermatophyta</taxon>
        <taxon>Magnoliopsida</taxon>
        <taxon>eudicotyledons</taxon>
        <taxon>Gunneridae</taxon>
        <taxon>Pentapetalae</taxon>
        <taxon>rosids</taxon>
        <taxon>fabids</taxon>
        <taxon>Rosales</taxon>
        <taxon>Rhamnaceae</taxon>
        <taxon>rhamnoid group</taxon>
        <taxon>Rhamneae</taxon>
        <taxon>Rhamnella</taxon>
    </lineage>
</organism>
<dbReference type="InterPro" id="IPR029058">
    <property type="entry name" value="AB_hydrolase_fold"/>
</dbReference>
<dbReference type="Pfam" id="PF01764">
    <property type="entry name" value="Lipase_3"/>
    <property type="match status" value="1"/>
</dbReference>
<dbReference type="SUPFAM" id="SSF53474">
    <property type="entry name" value="alpha/beta-Hydrolases"/>
    <property type="match status" value="1"/>
</dbReference>
<evidence type="ECO:0000313" key="7">
    <source>
        <dbReference type="EMBL" id="KAF3448282.1"/>
    </source>
</evidence>
<comment type="similarity">
    <text evidence="1 5">Belongs to the AB hydrolase superfamily. Lipase family.</text>
</comment>
<gene>
    <name evidence="7" type="ORF">FNV43_RR08995</name>
</gene>
<evidence type="ECO:0000256" key="2">
    <source>
        <dbReference type="ARBA" id="ARBA00022801"/>
    </source>
</evidence>
<dbReference type="EC" id="3.1.1.-" evidence="5"/>
<dbReference type="OrthoDB" id="438440at2759"/>
<dbReference type="GO" id="GO:0008970">
    <property type="term" value="F:phospholipase A1 activity"/>
    <property type="evidence" value="ECO:0007669"/>
    <property type="project" value="UniProtKB-UniRule"/>
</dbReference>
<dbReference type="EMBL" id="VOIH02000004">
    <property type="protein sequence ID" value="KAF3448282.1"/>
    <property type="molecule type" value="Genomic_DNA"/>
</dbReference>
<evidence type="ECO:0000313" key="8">
    <source>
        <dbReference type="Proteomes" id="UP000796880"/>
    </source>
</evidence>
<dbReference type="PANTHER" id="PTHR31828">
    <property type="entry name" value="PHOSPHOLIPASE A1-IIGAMMA"/>
    <property type="match status" value="1"/>
</dbReference>
<dbReference type="GO" id="GO:0016042">
    <property type="term" value="P:lipid catabolic process"/>
    <property type="evidence" value="ECO:0007669"/>
    <property type="project" value="UniProtKB-UniRule"/>
</dbReference>
<dbReference type="InterPro" id="IPR033556">
    <property type="entry name" value="PLA"/>
</dbReference>
<evidence type="ECO:0000256" key="3">
    <source>
        <dbReference type="ARBA" id="ARBA00022963"/>
    </source>
</evidence>
<keyword evidence="2 5" id="KW-0378">Hydrolase</keyword>
<evidence type="ECO:0000259" key="6">
    <source>
        <dbReference type="Pfam" id="PF01764"/>
    </source>
</evidence>
<dbReference type="PANTHER" id="PTHR31828:SF20">
    <property type="entry name" value="PHOSPHOLIPASE A1"/>
    <property type="match status" value="1"/>
</dbReference>
<name>A0A8K0MJK3_9ROSA</name>